<evidence type="ECO:0000313" key="1">
    <source>
        <dbReference type="EMBL" id="CAF1681280.1"/>
    </source>
</evidence>
<organism evidence="1 2">
    <name type="scientific">Adineta ricciae</name>
    <name type="common">Rotifer</name>
    <dbReference type="NCBI Taxonomy" id="249248"/>
    <lineage>
        <taxon>Eukaryota</taxon>
        <taxon>Metazoa</taxon>
        <taxon>Spiralia</taxon>
        <taxon>Gnathifera</taxon>
        <taxon>Rotifera</taxon>
        <taxon>Eurotatoria</taxon>
        <taxon>Bdelloidea</taxon>
        <taxon>Adinetida</taxon>
        <taxon>Adinetidae</taxon>
        <taxon>Adineta</taxon>
    </lineage>
</organism>
<name>A0A816H4L7_ADIRI</name>
<feature type="non-terminal residue" evidence="1">
    <location>
        <position position="1"/>
    </location>
</feature>
<comment type="caution">
    <text evidence="1">The sequence shown here is derived from an EMBL/GenBank/DDBJ whole genome shotgun (WGS) entry which is preliminary data.</text>
</comment>
<keyword evidence="2" id="KW-1185">Reference proteome</keyword>
<sequence length="140" mass="15888">NSSFSHAANNRTGPFKLNNGPLQFRFDAASHINGWWCVRMFELTPGWDNNYLCTNRDIGLSWGYRPTDCPTSAKCVVLSEPTYAPEPWLWADNILCLPTQSNIELVWSYCGAVTGLPCVHLYDPVSPVAFLDNYICWKEH</sequence>
<dbReference type="Proteomes" id="UP000663828">
    <property type="component" value="Unassembled WGS sequence"/>
</dbReference>
<reference evidence="1" key="1">
    <citation type="submission" date="2021-02" db="EMBL/GenBank/DDBJ databases">
        <authorList>
            <person name="Nowell W R."/>
        </authorList>
    </citation>
    <scope>NUCLEOTIDE SEQUENCE</scope>
</reference>
<proteinExistence type="predicted"/>
<evidence type="ECO:0000313" key="2">
    <source>
        <dbReference type="Proteomes" id="UP000663828"/>
    </source>
</evidence>
<dbReference type="EMBL" id="CAJNOR010015118">
    <property type="protein sequence ID" value="CAF1681280.1"/>
    <property type="molecule type" value="Genomic_DNA"/>
</dbReference>
<dbReference type="AlphaFoldDB" id="A0A816H4L7"/>
<protein>
    <submittedName>
        <fullName evidence="1">Uncharacterized protein</fullName>
    </submittedName>
</protein>
<gene>
    <name evidence="1" type="ORF">XAT740_LOCUS60607</name>
</gene>
<accession>A0A816H4L7</accession>